<keyword evidence="3" id="KW-1185">Reference proteome</keyword>
<protein>
    <submittedName>
        <fullName evidence="2">Uncharacterized protein</fullName>
    </submittedName>
</protein>
<evidence type="ECO:0000313" key="2">
    <source>
        <dbReference type="EMBL" id="KAF3545863.1"/>
    </source>
</evidence>
<sequence length="250" mass="28214">MTFHQGYWVLRRAERTTGILTPGWEGPYKVIEVQRAGAYRLQDSKGAYELDQVSRDLRSRPTLIKMWHVHSGTSTVACPQKIKMDVESSEAWPLGHNTHTTTLYACHGIPAEVEYNIGTRLWPASERQNAKSEQNLRMNLRVPTWPQGSQHDPRKKIEPLCSLRRVGVITSLRTSGFPCDPGSKYKHQDPDTISGSMGKPQVLTRPQDPITTSGSNHDLKNLRVPSTVSDLNENLRVPLRPLGPRYDLTI</sequence>
<gene>
    <name evidence="2" type="ORF">DY000_02007829</name>
</gene>
<name>A0ABQ7C3E9_BRACR</name>
<dbReference type="EMBL" id="QGKV02000832">
    <property type="protein sequence ID" value="KAF3545863.1"/>
    <property type="molecule type" value="Genomic_DNA"/>
</dbReference>
<organism evidence="2 3">
    <name type="scientific">Brassica cretica</name>
    <name type="common">Mustard</name>
    <dbReference type="NCBI Taxonomy" id="69181"/>
    <lineage>
        <taxon>Eukaryota</taxon>
        <taxon>Viridiplantae</taxon>
        <taxon>Streptophyta</taxon>
        <taxon>Embryophyta</taxon>
        <taxon>Tracheophyta</taxon>
        <taxon>Spermatophyta</taxon>
        <taxon>Magnoliopsida</taxon>
        <taxon>eudicotyledons</taxon>
        <taxon>Gunneridae</taxon>
        <taxon>Pentapetalae</taxon>
        <taxon>rosids</taxon>
        <taxon>malvids</taxon>
        <taxon>Brassicales</taxon>
        <taxon>Brassicaceae</taxon>
        <taxon>Brassiceae</taxon>
        <taxon>Brassica</taxon>
    </lineage>
</organism>
<reference evidence="2 3" key="1">
    <citation type="journal article" date="2020" name="BMC Genomics">
        <title>Intraspecific diversification of the crop wild relative Brassica cretica Lam. using demographic model selection.</title>
        <authorList>
            <person name="Kioukis A."/>
            <person name="Michalopoulou V.A."/>
            <person name="Briers L."/>
            <person name="Pirintsos S."/>
            <person name="Studholme D.J."/>
            <person name="Pavlidis P."/>
            <person name="Sarris P.F."/>
        </authorList>
    </citation>
    <scope>NUCLEOTIDE SEQUENCE [LARGE SCALE GENOMIC DNA]</scope>
    <source>
        <strain evidence="3">cv. PFS-1207/04</strain>
    </source>
</reference>
<comment type="caution">
    <text evidence="2">The sequence shown here is derived from an EMBL/GenBank/DDBJ whole genome shotgun (WGS) entry which is preliminary data.</text>
</comment>
<feature type="region of interest" description="Disordered" evidence="1">
    <location>
        <begin position="180"/>
        <end position="222"/>
    </location>
</feature>
<evidence type="ECO:0000313" key="3">
    <source>
        <dbReference type="Proteomes" id="UP000266723"/>
    </source>
</evidence>
<accession>A0ABQ7C3E9</accession>
<evidence type="ECO:0000256" key="1">
    <source>
        <dbReference type="SAM" id="MobiDB-lite"/>
    </source>
</evidence>
<dbReference type="Proteomes" id="UP000266723">
    <property type="component" value="Unassembled WGS sequence"/>
</dbReference>
<proteinExistence type="predicted"/>